<dbReference type="Pfam" id="PF00106">
    <property type="entry name" value="adh_short"/>
    <property type="match status" value="1"/>
</dbReference>
<reference evidence="2" key="2">
    <citation type="submission" date="2023-06" db="EMBL/GenBank/DDBJ databases">
        <authorList>
            <consortium name="Lawrence Berkeley National Laboratory"/>
            <person name="Haridas S."/>
            <person name="Hensen N."/>
            <person name="Bonometti L."/>
            <person name="Westerberg I."/>
            <person name="Brannstrom I.O."/>
            <person name="Guillou S."/>
            <person name="Cros-Aarteil S."/>
            <person name="Calhoun S."/>
            <person name="Kuo A."/>
            <person name="Mondo S."/>
            <person name="Pangilinan J."/>
            <person name="Riley R."/>
            <person name="LaButti K."/>
            <person name="Andreopoulos B."/>
            <person name="Lipzen A."/>
            <person name="Chen C."/>
            <person name="Yanf M."/>
            <person name="Daum C."/>
            <person name="Ng V."/>
            <person name="Clum A."/>
            <person name="Steindorff A."/>
            <person name="Ohm R."/>
            <person name="Martin F."/>
            <person name="Silar P."/>
            <person name="Natvig D."/>
            <person name="Lalanne C."/>
            <person name="Gautier V."/>
            <person name="Ament-velasquez S.L."/>
            <person name="Kruys A."/>
            <person name="Hutchinson M.I."/>
            <person name="Powell A.J."/>
            <person name="Barry K."/>
            <person name="Miller A.N."/>
            <person name="Grigoriev I.V."/>
            <person name="Debuchy R."/>
            <person name="Gladieux P."/>
            <person name="Thoren M.H."/>
            <person name="Johannesson H."/>
        </authorList>
    </citation>
    <scope>NUCLEOTIDE SEQUENCE</scope>
    <source>
        <strain evidence="2">CBS 232.78</strain>
    </source>
</reference>
<protein>
    <submittedName>
        <fullName evidence="2">Uncharacterized protein</fullName>
    </submittedName>
</protein>
<dbReference type="GO" id="GO:0016491">
    <property type="term" value="F:oxidoreductase activity"/>
    <property type="evidence" value="ECO:0007669"/>
    <property type="project" value="TreeGrafter"/>
</dbReference>
<dbReference type="AlphaFoldDB" id="A0AAE0K274"/>
<dbReference type="InterPro" id="IPR051468">
    <property type="entry name" value="Fungal_SecMetab_SDRs"/>
</dbReference>
<dbReference type="SUPFAM" id="SSF51735">
    <property type="entry name" value="NAD(P)-binding Rossmann-fold domains"/>
    <property type="match status" value="1"/>
</dbReference>
<accession>A0AAE0K274</accession>
<dbReference type="PANTHER" id="PTHR43544">
    <property type="entry name" value="SHORT-CHAIN DEHYDROGENASE/REDUCTASE"/>
    <property type="match status" value="1"/>
</dbReference>
<comment type="similarity">
    <text evidence="1">Belongs to the short-chain dehydrogenases/reductases (SDR) family.</text>
</comment>
<comment type="caution">
    <text evidence="2">The sequence shown here is derived from an EMBL/GenBank/DDBJ whole genome shotgun (WGS) entry which is preliminary data.</text>
</comment>
<proteinExistence type="inferred from homology"/>
<keyword evidence="3" id="KW-1185">Reference proteome</keyword>
<dbReference type="InterPro" id="IPR002347">
    <property type="entry name" value="SDR_fam"/>
</dbReference>
<gene>
    <name evidence="2" type="ORF">B0H63DRAFT_534983</name>
</gene>
<dbReference type="PRINTS" id="PR00081">
    <property type="entry name" value="GDHRDH"/>
</dbReference>
<dbReference type="GO" id="GO:0019748">
    <property type="term" value="P:secondary metabolic process"/>
    <property type="evidence" value="ECO:0007669"/>
    <property type="project" value="TreeGrafter"/>
</dbReference>
<reference evidence="2" key="1">
    <citation type="journal article" date="2023" name="Mol. Phylogenet. Evol.">
        <title>Genome-scale phylogeny and comparative genomics of the fungal order Sordariales.</title>
        <authorList>
            <person name="Hensen N."/>
            <person name="Bonometti L."/>
            <person name="Westerberg I."/>
            <person name="Brannstrom I.O."/>
            <person name="Guillou S."/>
            <person name="Cros-Aarteil S."/>
            <person name="Calhoun S."/>
            <person name="Haridas S."/>
            <person name="Kuo A."/>
            <person name="Mondo S."/>
            <person name="Pangilinan J."/>
            <person name="Riley R."/>
            <person name="LaButti K."/>
            <person name="Andreopoulos B."/>
            <person name="Lipzen A."/>
            <person name="Chen C."/>
            <person name="Yan M."/>
            <person name="Daum C."/>
            <person name="Ng V."/>
            <person name="Clum A."/>
            <person name="Steindorff A."/>
            <person name="Ohm R.A."/>
            <person name="Martin F."/>
            <person name="Silar P."/>
            <person name="Natvig D.O."/>
            <person name="Lalanne C."/>
            <person name="Gautier V."/>
            <person name="Ament-Velasquez S.L."/>
            <person name="Kruys A."/>
            <person name="Hutchinson M.I."/>
            <person name="Powell A.J."/>
            <person name="Barry K."/>
            <person name="Miller A.N."/>
            <person name="Grigoriev I.V."/>
            <person name="Debuchy R."/>
            <person name="Gladieux P."/>
            <person name="Hiltunen Thoren M."/>
            <person name="Johannesson H."/>
        </authorList>
    </citation>
    <scope>NUCLEOTIDE SEQUENCE</scope>
    <source>
        <strain evidence="2">CBS 232.78</strain>
    </source>
</reference>
<evidence type="ECO:0000256" key="1">
    <source>
        <dbReference type="ARBA" id="ARBA00006484"/>
    </source>
</evidence>
<dbReference type="PANTHER" id="PTHR43544:SF32">
    <property type="entry name" value="CHAIN DEHYDROGENASE, PUTATIVE (AFU_ORTHOLOGUE AFUA_5G01530)-RELATED"/>
    <property type="match status" value="1"/>
</dbReference>
<evidence type="ECO:0000313" key="2">
    <source>
        <dbReference type="EMBL" id="KAK3368644.1"/>
    </source>
</evidence>
<dbReference type="GO" id="GO:0005737">
    <property type="term" value="C:cytoplasm"/>
    <property type="evidence" value="ECO:0007669"/>
    <property type="project" value="TreeGrafter"/>
</dbReference>
<dbReference type="Proteomes" id="UP001285441">
    <property type="component" value="Unassembled WGS sequence"/>
</dbReference>
<sequence length="265" mass="28652">MASKNIALVTGANKGIGYEIVKALLGSDKAYHVYLGSRSLERGQEAVKTLQIECPKSASSVEAIQLDVTSDSSIKAAFETVKASTGHIDTLINNAGITKDLEFVRGQVSLRKNFIGAYDVNVAGSNVVTYMFLPLLLKSSDPRLIFVSGLGTFGQCAKGDIPLPPKLERGWPKKLEFDTVGYRCTKAALNMLMLDYHWKLQVDGVKVWSILPGFLLTDLGGDKEWVRAQGAAHPSAGGQFVKRVVEGERDADTGKLIANGSVYPF</sequence>
<dbReference type="InterPro" id="IPR036291">
    <property type="entry name" value="NAD(P)-bd_dom_sf"/>
</dbReference>
<organism evidence="2 3">
    <name type="scientific">Podospora didyma</name>
    <dbReference type="NCBI Taxonomy" id="330526"/>
    <lineage>
        <taxon>Eukaryota</taxon>
        <taxon>Fungi</taxon>
        <taxon>Dikarya</taxon>
        <taxon>Ascomycota</taxon>
        <taxon>Pezizomycotina</taxon>
        <taxon>Sordariomycetes</taxon>
        <taxon>Sordariomycetidae</taxon>
        <taxon>Sordariales</taxon>
        <taxon>Podosporaceae</taxon>
        <taxon>Podospora</taxon>
    </lineage>
</organism>
<dbReference type="EMBL" id="JAULSW010000010">
    <property type="protein sequence ID" value="KAK3368644.1"/>
    <property type="molecule type" value="Genomic_DNA"/>
</dbReference>
<evidence type="ECO:0000313" key="3">
    <source>
        <dbReference type="Proteomes" id="UP001285441"/>
    </source>
</evidence>
<name>A0AAE0K274_9PEZI</name>
<dbReference type="Gene3D" id="3.40.50.720">
    <property type="entry name" value="NAD(P)-binding Rossmann-like Domain"/>
    <property type="match status" value="1"/>
</dbReference>